<dbReference type="Proteomes" id="UP000053413">
    <property type="component" value="Unassembled WGS sequence"/>
</dbReference>
<evidence type="ECO:0000313" key="2">
    <source>
        <dbReference type="EMBL" id="KUL47207.1"/>
    </source>
</evidence>
<reference evidence="3" key="1">
    <citation type="submission" date="2015-10" db="EMBL/GenBank/DDBJ databases">
        <authorList>
            <person name="Ju K.-S."/>
            <person name="Doroghazi J.R."/>
            <person name="Metcalf W.W."/>
        </authorList>
    </citation>
    <scope>NUCLEOTIDE SEQUENCE [LARGE SCALE GENOMIC DNA]</scope>
    <source>
        <strain evidence="3">NRRL F-8817</strain>
    </source>
</reference>
<dbReference type="EMBL" id="LLZJ01000389">
    <property type="protein sequence ID" value="KUL47207.1"/>
    <property type="molecule type" value="Genomic_DNA"/>
</dbReference>
<protein>
    <submittedName>
        <fullName evidence="2">Uncharacterized protein</fullName>
    </submittedName>
</protein>
<sequence>MVTVCDVVAGSATTCASPEPELPLVFFRNALVHETTGRTESGAPPGRSERYHPWLTARGEGADLERRPVARRCVDEMTEDLEGLGATSRPLGATVHRPLPPHPDTTEGTTPAWPASDVPSLNRPRRAVGRPGHRLPVNEACPESLRALEEVELTVVPVRHRWLSGGAFHRFTLDTVRDGGPRGHLV</sequence>
<evidence type="ECO:0000256" key="1">
    <source>
        <dbReference type="SAM" id="MobiDB-lite"/>
    </source>
</evidence>
<feature type="compositionally biased region" description="Basic residues" evidence="1">
    <location>
        <begin position="123"/>
        <end position="133"/>
    </location>
</feature>
<organism evidence="2 3">
    <name type="scientific">Streptomyces violaceusniger</name>
    <dbReference type="NCBI Taxonomy" id="68280"/>
    <lineage>
        <taxon>Bacteria</taxon>
        <taxon>Bacillati</taxon>
        <taxon>Actinomycetota</taxon>
        <taxon>Actinomycetes</taxon>
        <taxon>Kitasatosporales</taxon>
        <taxon>Streptomycetaceae</taxon>
        <taxon>Streptomyces</taxon>
        <taxon>Streptomyces violaceusniger group</taxon>
    </lineage>
</organism>
<feature type="region of interest" description="Disordered" evidence="1">
    <location>
        <begin position="86"/>
        <end position="137"/>
    </location>
</feature>
<evidence type="ECO:0000313" key="3">
    <source>
        <dbReference type="Proteomes" id="UP000053413"/>
    </source>
</evidence>
<name>A0A0X3VS05_STRVO</name>
<accession>A0A0X3VS05</accession>
<dbReference type="AlphaFoldDB" id="A0A0X3VS05"/>
<proteinExistence type="predicted"/>
<gene>
    <name evidence="2" type="ORF">ADL28_33455</name>
</gene>
<comment type="caution">
    <text evidence="2">The sequence shown here is derived from an EMBL/GenBank/DDBJ whole genome shotgun (WGS) entry which is preliminary data.</text>
</comment>